<keyword evidence="8" id="KW-0482">Metalloprotease</keyword>
<dbReference type="RefSeq" id="XP_022083600.1">
    <property type="nucleotide sequence ID" value="XM_022227908.1"/>
</dbReference>
<evidence type="ECO:0000256" key="1">
    <source>
        <dbReference type="ARBA" id="ARBA00001947"/>
    </source>
</evidence>
<evidence type="ECO:0000256" key="6">
    <source>
        <dbReference type="ARBA" id="ARBA00022801"/>
    </source>
</evidence>
<dbReference type="SUPFAM" id="SSF53187">
    <property type="entry name" value="Zn-dependent exopeptidases"/>
    <property type="match status" value="1"/>
</dbReference>
<keyword evidence="12" id="KW-1185">Reference proteome</keyword>
<feature type="compositionally biased region" description="Polar residues" evidence="10">
    <location>
        <begin position="1345"/>
        <end position="1357"/>
    </location>
</feature>
<dbReference type="FunFam" id="3.40.630.10:FF:000011">
    <property type="entry name" value="cytosolic carboxypeptidase 2 isoform X1"/>
    <property type="match status" value="1"/>
</dbReference>
<feature type="region of interest" description="Disordered" evidence="10">
    <location>
        <begin position="1016"/>
        <end position="1127"/>
    </location>
</feature>
<feature type="compositionally biased region" description="Polar residues" evidence="10">
    <location>
        <begin position="976"/>
        <end position="985"/>
    </location>
</feature>
<feature type="compositionally biased region" description="Low complexity" evidence="10">
    <location>
        <begin position="1387"/>
        <end position="1400"/>
    </location>
</feature>
<reference evidence="13" key="1">
    <citation type="submission" date="2025-08" db="UniProtKB">
        <authorList>
            <consortium name="RefSeq"/>
        </authorList>
    </citation>
    <scope>IDENTIFICATION</scope>
</reference>
<dbReference type="Pfam" id="PF18027">
    <property type="entry name" value="Pepdidase_M14_N"/>
    <property type="match status" value="1"/>
</dbReference>
<dbReference type="Proteomes" id="UP000694845">
    <property type="component" value="Unplaced"/>
</dbReference>
<feature type="compositionally biased region" description="Basic and acidic residues" evidence="10">
    <location>
        <begin position="1084"/>
        <end position="1100"/>
    </location>
</feature>
<feature type="compositionally biased region" description="Polar residues" evidence="10">
    <location>
        <begin position="1370"/>
        <end position="1379"/>
    </location>
</feature>
<feature type="compositionally biased region" description="Polar residues" evidence="10">
    <location>
        <begin position="1446"/>
        <end position="1462"/>
    </location>
</feature>
<feature type="compositionally biased region" description="Polar residues" evidence="10">
    <location>
        <begin position="1401"/>
        <end position="1418"/>
    </location>
</feature>
<keyword evidence="6" id="KW-0378">Hydrolase</keyword>
<feature type="compositionally biased region" description="Polar residues" evidence="10">
    <location>
        <begin position="1196"/>
        <end position="1211"/>
    </location>
</feature>
<dbReference type="InterPro" id="IPR000834">
    <property type="entry name" value="Peptidase_M14"/>
</dbReference>
<dbReference type="KEGG" id="aplc:110975422"/>
<evidence type="ECO:0000256" key="2">
    <source>
        <dbReference type="ARBA" id="ARBA00005988"/>
    </source>
</evidence>
<dbReference type="Pfam" id="PF00246">
    <property type="entry name" value="Peptidase_M14"/>
    <property type="match status" value="1"/>
</dbReference>
<feature type="compositionally biased region" description="Basic and acidic residues" evidence="10">
    <location>
        <begin position="1315"/>
        <end position="1329"/>
    </location>
</feature>
<evidence type="ECO:0000256" key="9">
    <source>
        <dbReference type="PROSITE-ProRule" id="PRU01379"/>
    </source>
</evidence>
<dbReference type="GO" id="GO:0008270">
    <property type="term" value="F:zinc ion binding"/>
    <property type="evidence" value="ECO:0007669"/>
    <property type="project" value="InterPro"/>
</dbReference>
<dbReference type="GO" id="GO:0006508">
    <property type="term" value="P:proteolysis"/>
    <property type="evidence" value="ECO:0007669"/>
    <property type="project" value="UniProtKB-KW"/>
</dbReference>
<name>A0A8B7XUB5_ACAPL</name>
<dbReference type="PANTHER" id="PTHR12756:SF45">
    <property type="entry name" value="CYTOSOLIC CARBOXYPEPTIDASE NNA1"/>
    <property type="match status" value="1"/>
</dbReference>
<dbReference type="GeneID" id="110975422"/>
<feature type="compositionally biased region" description="Polar residues" evidence="10">
    <location>
        <begin position="1044"/>
        <end position="1082"/>
    </location>
</feature>
<feature type="compositionally biased region" description="Basic residues" evidence="10">
    <location>
        <begin position="946"/>
        <end position="957"/>
    </location>
</feature>
<evidence type="ECO:0000256" key="8">
    <source>
        <dbReference type="ARBA" id="ARBA00023049"/>
    </source>
</evidence>
<dbReference type="GO" id="GO:0004181">
    <property type="term" value="F:metallocarboxypeptidase activity"/>
    <property type="evidence" value="ECO:0007669"/>
    <property type="project" value="InterPro"/>
</dbReference>
<keyword evidence="5" id="KW-0479">Metal-binding</keyword>
<sequence>MYVVHDSRILQHTESVYSRKGGTKMNGGNKQDFIFDFDLDPYQSFMRNHLKHYGYYTGRNESYRSSARAFDEWDCTHGYALSDQGSDTEYENQALKDDKDSVSGTISPYASLQTLWNSIIAHSNLQEEKRTTQLTFKYHAGKMVPRLREPRHLYAQSKDGGSQQAPRWPADMEVLPDRVCHIPYVPKEREKFYQPSGYEKMPQPSAEGEGRVVYFCPPTKEAYFLRSRVGGSRSGCPMRAVKIKTPEDITLIFESRFESGNLMKVTQVSEYDYELQLRYDLYTNKHTQWFYFRIQNMRQGVKYRFTITNFMKPGSLYNDGMRPLLYSEIDAQKRNVGWRRAGEDIKYYKNYLKRSDGKCERNFYSLTWTCVFPHDNDVCYFAHCYPYTYSDLQDYLLNLSNDPVCSKFCKLRILCRSLAGNIVHILTITSPAKNPEDAKMKKAVVLTARVHPGETNSSWMMKGFLDFLVGSSADAKLLRDTFVFKIVPMLNPDGVIVGNYRCSLAGRDLNRNYKSVLKDSFPSVSHTKLMIKKLMEEREVSIYCDLHGHSRKQNVFIYGCENKDNPKRRLRERIFPVIMGRNAADKFSYDICKFKVQKSKEGTGRVVVWQMGIMNSYTMEATFCGSTLDDKLQGHFTTADYEAMGYHFCDTILDYFDPSESKCDQILSDLEEKLRQQILRHLERTGSPLPADGIIDLSEDYSSALESSTTGSDSSVDDGLPVHLLALAPKLNKKKKLKTRKERDKKRSSLEKTKEKEEEKKPSTPKKDNQKMKYRHMDRSTLHSAGKTRSVVNKTGDGMPVFAQERCEEKNIKKTEYLEALTNAYLMSGVLKPSQDVPSFRYSAGSASLSASGVPMAHMDGLCPHHEKALAQQYVANQLAGLQFTASADNWNRCPAEPETTVEVVPHANLSPFQHRNFNNHMVTMNALQQQQRPLNEYIRQAAQHIKTRPQTGKRSRIGSASPIKTHPSPFDEQSEGSMGHQSTPDIMKRGASIRDSRSPSATTFAVYDGRSYGSLLGQERPSSKQSVQGSSDSVVDSTQQPVASPTASGLISETGRGSSVNSPQVNSESNCSNQRTTTLNTVEAKDLSKGSKGETEIRRYCVPTPVSSSKAPTSSKRHESPVSKIHRCSTEATPITDTSAFTLQQRNTKSSHHFHKAQNFYSGSLVAHKAEQGTAVGPSPSRTDKKGQETGGSSGIRSKQTGSPAENSTGYRMSVASLKKAGLIGQNYANMNNNAEETLADGNCTTEDISENKVVKTEEVENIQQRQRVVSPVVAEKGDNVSLHYKQEIGGKSNSDTETDSELWKEIRKPKTNRDNLRVSNLNEKETLQRTQQQLRRRVENRAKSASQRSTMSNRSEPIISDSRFFGSNHRNSVQNSGIVGRPVMSQPSTRPLSSSSLRYTPNSVKNVNSTRPTVDSMQKYKPATSNEETAYTTVPVKPFPNRPQTPGATSVSMGNQSMKGQQPIRRNNLKHGQSWSPKNLSRDLYDDDLYAERVISPQSTNKFVHVQQLALQMRGFGIAPSSDQGGVCDGGSSYHIVMEGAESVEAKNGQKNSESVPARLHSAKSIRSPLMHDPKSQHDDATHAIDKLDVVVEFQGGFQGNQKSAAMMRYARKK</sequence>
<feature type="compositionally biased region" description="Polar residues" evidence="10">
    <location>
        <begin position="1106"/>
        <end position="1115"/>
    </location>
</feature>
<dbReference type="CDD" id="cd06907">
    <property type="entry name" value="M14_AGBL2-3_like"/>
    <property type="match status" value="1"/>
</dbReference>
<evidence type="ECO:0000256" key="3">
    <source>
        <dbReference type="ARBA" id="ARBA00022645"/>
    </source>
</evidence>
<proteinExistence type="inferred from homology"/>
<comment type="cofactor">
    <cofactor evidence="1">
        <name>Zn(2+)</name>
        <dbReference type="ChEBI" id="CHEBI:29105"/>
    </cofactor>
</comment>
<dbReference type="OrthoDB" id="10253041at2759"/>
<evidence type="ECO:0000259" key="11">
    <source>
        <dbReference type="PROSITE" id="PS52035"/>
    </source>
</evidence>
<keyword evidence="3" id="KW-0121">Carboxypeptidase</keyword>
<accession>A0A8B7XUB5</accession>
<organism evidence="12 13">
    <name type="scientific">Acanthaster planci</name>
    <name type="common">Crown-of-thorns starfish</name>
    <dbReference type="NCBI Taxonomy" id="133434"/>
    <lineage>
        <taxon>Eukaryota</taxon>
        <taxon>Metazoa</taxon>
        <taxon>Echinodermata</taxon>
        <taxon>Eleutherozoa</taxon>
        <taxon>Asterozoa</taxon>
        <taxon>Asteroidea</taxon>
        <taxon>Valvatacea</taxon>
        <taxon>Valvatida</taxon>
        <taxon>Acanthasteridae</taxon>
        <taxon>Acanthaster</taxon>
    </lineage>
</organism>
<feature type="region of interest" description="Disordered" evidence="10">
    <location>
        <begin position="1171"/>
        <end position="1211"/>
    </location>
</feature>
<feature type="compositionally biased region" description="Low complexity" evidence="10">
    <location>
        <begin position="1024"/>
        <end position="1043"/>
    </location>
</feature>
<gene>
    <name evidence="13" type="primary">LOC110975422</name>
</gene>
<feature type="domain" description="Peptidase M14" evidence="11">
    <location>
        <begin position="385"/>
        <end position="656"/>
    </location>
</feature>
<dbReference type="InterPro" id="IPR040626">
    <property type="entry name" value="Pepdidase_M14_N"/>
</dbReference>
<dbReference type="PANTHER" id="PTHR12756">
    <property type="entry name" value="CYTOSOLIC CARBOXYPEPTIDASE"/>
    <property type="match status" value="1"/>
</dbReference>
<feature type="region of interest" description="Disordered" evidence="10">
    <location>
        <begin position="1315"/>
        <end position="1479"/>
    </location>
</feature>
<protein>
    <submittedName>
        <fullName evidence="13">Uncharacterized protein LOC110975422 isoform X1</fullName>
    </submittedName>
</protein>
<dbReference type="PROSITE" id="PS52035">
    <property type="entry name" value="PEPTIDASE_M14"/>
    <property type="match status" value="1"/>
</dbReference>
<feature type="compositionally biased region" description="Polar residues" evidence="10">
    <location>
        <begin position="1425"/>
        <end position="1434"/>
    </location>
</feature>
<keyword evidence="4" id="KW-0645">Protease</keyword>
<dbReference type="InterPro" id="IPR050821">
    <property type="entry name" value="Cytosolic_carboxypeptidase"/>
</dbReference>
<feature type="region of interest" description="Disordered" evidence="10">
    <location>
        <begin position="945"/>
        <end position="1003"/>
    </location>
</feature>
<feature type="active site" description="Proton donor/acceptor" evidence="9">
    <location>
        <position position="620"/>
    </location>
</feature>
<feature type="compositionally biased region" description="Basic and acidic residues" evidence="10">
    <location>
        <begin position="741"/>
        <end position="781"/>
    </location>
</feature>
<comment type="similarity">
    <text evidence="2 9">Belongs to the peptidase M14 family.</text>
</comment>
<keyword evidence="7" id="KW-0862">Zinc</keyword>
<feature type="region of interest" description="Disordered" evidence="10">
    <location>
        <begin position="733"/>
        <end position="796"/>
    </location>
</feature>
<evidence type="ECO:0000256" key="4">
    <source>
        <dbReference type="ARBA" id="ARBA00022670"/>
    </source>
</evidence>
<evidence type="ECO:0000313" key="12">
    <source>
        <dbReference type="Proteomes" id="UP000694845"/>
    </source>
</evidence>
<dbReference type="Gene3D" id="2.60.40.3120">
    <property type="match status" value="1"/>
</dbReference>
<feature type="compositionally biased region" description="Basic and acidic residues" evidence="10">
    <location>
        <begin position="987"/>
        <end position="998"/>
    </location>
</feature>
<evidence type="ECO:0000256" key="7">
    <source>
        <dbReference type="ARBA" id="ARBA00022833"/>
    </source>
</evidence>
<evidence type="ECO:0000256" key="10">
    <source>
        <dbReference type="SAM" id="MobiDB-lite"/>
    </source>
</evidence>
<dbReference type="Gene3D" id="3.40.630.10">
    <property type="entry name" value="Zn peptidases"/>
    <property type="match status" value="1"/>
</dbReference>
<evidence type="ECO:0000256" key="5">
    <source>
        <dbReference type="ARBA" id="ARBA00022723"/>
    </source>
</evidence>
<evidence type="ECO:0000313" key="13">
    <source>
        <dbReference type="RefSeq" id="XP_022083600.1"/>
    </source>
</evidence>